<protein>
    <recommendedName>
        <fullName evidence="7">Cytochrome P450</fullName>
    </recommendedName>
</protein>
<dbReference type="PANTHER" id="PTHR24305:SF190">
    <property type="entry name" value="P450, PUTATIVE (EUROFUNG)-RELATED"/>
    <property type="match status" value="1"/>
</dbReference>
<dbReference type="GO" id="GO:0016705">
    <property type="term" value="F:oxidoreductase activity, acting on paired donors, with incorporation or reduction of molecular oxygen"/>
    <property type="evidence" value="ECO:0007669"/>
    <property type="project" value="InterPro"/>
</dbReference>
<dbReference type="PRINTS" id="PR00385">
    <property type="entry name" value="P450"/>
</dbReference>
<dbReference type="PANTHER" id="PTHR24305">
    <property type="entry name" value="CYTOCHROME P450"/>
    <property type="match status" value="1"/>
</dbReference>
<dbReference type="Pfam" id="PF00067">
    <property type="entry name" value="p450"/>
    <property type="match status" value="1"/>
</dbReference>
<reference evidence="5" key="1">
    <citation type="submission" date="2023-06" db="EMBL/GenBank/DDBJ databases">
        <title>Conoideocrella luteorostrata (Hypocreales: Clavicipitaceae), a potential biocontrol fungus for elongate hemlock scale in United States Christmas tree production areas.</title>
        <authorList>
            <person name="Barrett H."/>
            <person name="Lovett B."/>
            <person name="Macias A.M."/>
            <person name="Stajich J.E."/>
            <person name="Kasson M.T."/>
        </authorList>
    </citation>
    <scope>NUCLEOTIDE SEQUENCE</scope>
    <source>
        <strain evidence="5">ARSEF 14590</strain>
    </source>
</reference>
<keyword evidence="2" id="KW-0479">Metal-binding</keyword>
<evidence type="ECO:0000313" key="5">
    <source>
        <dbReference type="EMBL" id="KAK2600056.1"/>
    </source>
</evidence>
<keyword evidence="3" id="KW-0408">Iron</keyword>
<proteinExistence type="predicted"/>
<name>A0AAJ0CQ28_9HYPO</name>
<dbReference type="PRINTS" id="PR00463">
    <property type="entry name" value="EP450I"/>
</dbReference>
<keyword evidence="4" id="KW-1133">Transmembrane helix</keyword>
<evidence type="ECO:0000313" key="6">
    <source>
        <dbReference type="Proteomes" id="UP001251528"/>
    </source>
</evidence>
<keyword evidence="4" id="KW-0472">Membrane</keyword>
<dbReference type="InterPro" id="IPR001128">
    <property type="entry name" value="Cyt_P450"/>
</dbReference>
<evidence type="ECO:0008006" key="7">
    <source>
        <dbReference type="Google" id="ProtNLM"/>
    </source>
</evidence>
<dbReference type="AlphaFoldDB" id="A0AAJ0CQ28"/>
<evidence type="ECO:0000256" key="1">
    <source>
        <dbReference type="ARBA" id="ARBA00022617"/>
    </source>
</evidence>
<dbReference type="SUPFAM" id="SSF48264">
    <property type="entry name" value="Cytochrome P450"/>
    <property type="match status" value="1"/>
</dbReference>
<dbReference type="GO" id="GO:0005506">
    <property type="term" value="F:iron ion binding"/>
    <property type="evidence" value="ECO:0007669"/>
    <property type="project" value="InterPro"/>
</dbReference>
<organism evidence="5 6">
    <name type="scientific">Conoideocrella luteorostrata</name>
    <dbReference type="NCBI Taxonomy" id="1105319"/>
    <lineage>
        <taxon>Eukaryota</taxon>
        <taxon>Fungi</taxon>
        <taxon>Dikarya</taxon>
        <taxon>Ascomycota</taxon>
        <taxon>Pezizomycotina</taxon>
        <taxon>Sordariomycetes</taxon>
        <taxon>Hypocreomycetidae</taxon>
        <taxon>Hypocreales</taxon>
        <taxon>Clavicipitaceae</taxon>
        <taxon>Conoideocrella</taxon>
    </lineage>
</organism>
<sequence length="409" mass="46131">MFSISGQIFDQKPSHIIPLLFLLGLAWIVAKTLYLAFFSPLRHVPGPTLAKITRLWELWTLRQGSFHSKLVELHSKHGPVVRIAPNRYSFDATADLKKIYSSTADFPKSEFYHAWRPPGEENLLTFRNKKDHASRKRPIAQLYSMTHLRNYEEAVDKMNAVLLEKLDQYGRSGELVDLPDISQLYALDVIGYITMGESFNVLERGRKGNVLLQKIENNPKYSVQAGLFPELHPWFYYLTKPFATPTARITADTATTKIQEFRNGGISSDESLGFESFLSKLIRMEDAGKVDSLSSFDAVGSNIFAGSDTTGITLSAAFYLLYTNPEKLRKLRDEMDEAAQNGALSQMATFAETKTLSYLQAVIKEVLRMHPPVSVILPREVPHGGAELGGYFFPEKVMMRPLTIQIEIS</sequence>
<dbReference type="GO" id="GO:0020037">
    <property type="term" value="F:heme binding"/>
    <property type="evidence" value="ECO:0007669"/>
    <property type="project" value="InterPro"/>
</dbReference>
<feature type="transmembrane region" description="Helical" evidence="4">
    <location>
        <begin position="16"/>
        <end position="37"/>
    </location>
</feature>
<keyword evidence="4" id="KW-0812">Transmembrane</keyword>
<dbReference type="EMBL" id="JASWJB010000084">
    <property type="protein sequence ID" value="KAK2600056.1"/>
    <property type="molecule type" value="Genomic_DNA"/>
</dbReference>
<evidence type="ECO:0000256" key="2">
    <source>
        <dbReference type="ARBA" id="ARBA00022723"/>
    </source>
</evidence>
<dbReference type="Proteomes" id="UP001251528">
    <property type="component" value="Unassembled WGS sequence"/>
</dbReference>
<dbReference type="InterPro" id="IPR050121">
    <property type="entry name" value="Cytochrome_P450_monoxygenase"/>
</dbReference>
<dbReference type="GO" id="GO:0004497">
    <property type="term" value="F:monooxygenase activity"/>
    <property type="evidence" value="ECO:0007669"/>
    <property type="project" value="InterPro"/>
</dbReference>
<accession>A0AAJ0CQ28</accession>
<dbReference type="InterPro" id="IPR036396">
    <property type="entry name" value="Cyt_P450_sf"/>
</dbReference>
<evidence type="ECO:0000256" key="4">
    <source>
        <dbReference type="SAM" id="Phobius"/>
    </source>
</evidence>
<keyword evidence="6" id="KW-1185">Reference proteome</keyword>
<dbReference type="InterPro" id="IPR002401">
    <property type="entry name" value="Cyt_P450_E_grp-I"/>
</dbReference>
<dbReference type="Gene3D" id="1.10.630.10">
    <property type="entry name" value="Cytochrome P450"/>
    <property type="match status" value="1"/>
</dbReference>
<gene>
    <name evidence="5" type="ORF">QQS21_005220</name>
</gene>
<keyword evidence="1" id="KW-0349">Heme</keyword>
<evidence type="ECO:0000256" key="3">
    <source>
        <dbReference type="ARBA" id="ARBA00023004"/>
    </source>
</evidence>
<comment type="caution">
    <text evidence="5">The sequence shown here is derived from an EMBL/GenBank/DDBJ whole genome shotgun (WGS) entry which is preliminary data.</text>
</comment>